<organism evidence="1">
    <name type="scientific">uncultured Caudovirales phage</name>
    <dbReference type="NCBI Taxonomy" id="2100421"/>
    <lineage>
        <taxon>Viruses</taxon>
        <taxon>Duplodnaviria</taxon>
        <taxon>Heunggongvirae</taxon>
        <taxon>Uroviricota</taxon>
        <taxon>Caudoviricetes</taxon>
        <taxon>Peduoviridae</taxon>
        <taxon>Maltschvirus</taxon>
        <taxon>Maltschvirus maltsch</taxon>
    </lineage>
</organism>
<protein>
    <submittedName>
        <fullName evidence="1">Uncharacterized protein</fullName>
    </submittedName>
</protein>
<reference evidence="1" key="1">
    <citation type="submission" date="2020-05" db="EMBL/GenBank/DDBJ databases">
        <authorList>
            <person name="Chiriac C."/>
            <person name="Salcher M."/>
            <person name="Ghai R."/>
            <person name="Kavagutti S V."/>
        </authorList>
    </citation>
    <scope>NUCLEOTIDE SEQUENCE</scope>
</reference>
<gene>
    <name evidence="1" type="ORF">UFOVP1544_3</name>
</gene>
<name>A0A6J7XFE0_9CAUD</name>
<sequence>MTQKKPQHPSLSTAEATNRLIQFGQLNHEYKKEFGESINLKHLEAVLHNSYWPFPTELPPAVPMGKLPFNPANHEESPL</sequence>
<evidence type="ECO:0000313" key="1">
    <source>
        <dbReference type="EMBL" id="CAB5228572.1"/>
    </source>
</evidence>
<accession>A0A6J7XFE0</accession>
<dbReference type="EMBL" id="LR798396">
    <property type="protein sequence ID" value="CAB5228572.1"/>
    <property type="molecule type" value="Genomic_DNA"/>
</dbReference>
<proteinExistence type="predicted"/>